<evidence type="ECO:0000313" key="1">
    <source>
        <dbReference type="EMBL" id="KKL19745.1"/>
    </source>
</evidence>
<gene>
    <name evidence="1" type="ORF">LCGC14_2462390</name>
</gene>
<comment type="caution">
    <text evidence="1">The sequence shown here is derived from an EMBL/GenBank/DDBJ whole genome shotgun (WGS) entry which is preliminary data.</text>
</comment>
<dbReference type="InterPro" id="IPR009279">
    <property type="entry name" value="Portal_Mu"/>
</dbReference>
<evidence type="ECO:0008006" key="2">
    <source>
        <dbReference type="Google" id="ProtNLM"/>
    </source>
</evidence>
<protein>
    <recommendedName>
        <fullName evidence="2">DUF935 family protein</fullName>
    </recommendedName>
</protein>
<feature type="non-terminal residue" evidence="1">
    <location>
        <position position="512"/>
    </location>
</feature>
<organism evidence="1">
    <name type="scientific">marine sediment metagenome</name>
    <dbReference type="NCBI Taxonomy" id="412755"/>
    <lineage>
        <taxon>unclassified sequences</taxon>
        <taxon>metagenomes</taxon>
        <taxon>ecological metagenomes</taxon>
    </lineage>
</organism>
<dbReference type="EMBL" id="LAZR01038367">
    <property type="protein sequence ID" value="KKL19745.1"/>
    <property type="molecule type" value="Genomic_DNA"/>
</dbReference>
<dbReference type="AlphaFoldDB" id="A0A0F9BDH0"/>
<dbReference type="Pfam" id="PF06074">
    <property type="entry name" value="Portal_Mu"/>
    <property type="match status" value="1"/>
</dbReference>
<feature type="non-terminal residue" evidence="1">
    <location>
        <position position="1"/>
    </location>
</feature>
<proteinExistence type="predicted"/>
<sequence length="512" mass="57122">LLHNGNRRQVGVEERTPDIGQLILFFRCLCLEQRTVDKRNAPFGYIHQRINTGNGLGQGKGLVISSLKSLNNLTCRAGRSVFDNALEALLPGRAIQEIVWWINPNTGLAEIKQFLPTEWLQWTVDFWGSWRYRTKNNLWQGEPVDPRRIFTHIHNPEGGSRFDSTQIGKKWQGAGLGSKLYWLVSWKRHINRFLLRFSERHALQVRIGWYPMGDASAKADMIDVLKHLNTKPLVAAGRDVSTGGSNKPLTEIQDLPVSSTSSTIYLEILERYDKQISKVCLGGADILEHGNIGARASDVAQQTQTIDQLVLRDRQALEDTMSYQPVRFLADFNKDRIGDPRIIGYPRFAFKVTAQIKNNPKLFMDIVEQATNLGVEVPVAQVREVGGLDIPDPEEAILEKAQQADPFGGMGGGFPPGGGGDTGPPEGFGAGLGHTPEFLDLNYKIWAGTEDFSILDPAQNTLDPEVWDLLDSGMYRLKPAVQNQITARMNLVLSGLSEFGERWITVPTRDAV</sequence>
<reference evidence="1" key="1">
    <citation type="journal article" date="2015" name="Nature">
        <title>Complex archaea that bridge the gap between prokaryotes and eukaryotes.</title>
        <authorList>
            <person name="Spang A."/>
            <person name="Saw J.H."/>
            <person name="Jorgensen S.L."/>
            <person name="Zaremba-Niedzwiedzka K."/>
            <person name="Martijn J."/>
            <person name="Lind A.E."/>
            <person name="van Eijk R."/>
            <person name="Schleper C."/>
            <person name="Guy L."/>
            <person name="Ettema T.J."/>
        </authorList>
    </citation>
    <scope>NUCLEOTIDE SEQUENCE</scope>
</reference>
<accession>A0A0F9BDH0</accession>
<name>A0A0F9BDH0_9ZZZZ</name>